<comment type="caution">
    <text evidence="3">The sequence shown here is derived from an EMBL/GenBank/DDBJ whole genome shotgun (WGS) entry which is preliminary data.</text>
</comment>
<dbReference type="EMBL" id="JAMXLR010000078">
    <property type="protein sequence ID" value="MCO6046916.1"/>
    <property type="molecule type" value="Genomic_DNA"/>
</dbReference>
<keyword evidence="1" id="KW-1133">Transmembrane helix</keyword>
<evidence type="ECO:0000256" key="1">
    <source>
        <dbReference type="SAM" id="Phobius"/>
    </source>
</evidence>
<feature type="transmembrane region" description="Helical" evidence="1">
    <location>
        <begin position="53"/>
        <end position="74"/>
    </location>
</feature>
<keyword evidence="1" id="KW-0472">Membrane</keyword>
<accession>A0A9X2JIJ8</accession>
<organism evidence="3 4">
    <name type="scientific">Aeoliella straminimaris</name>
    <dbReference type="NCBI Taxonomy" id="2954799"/>
    <lineage>
        <taxon>Bacteria</taxon>
        <taxon>Pseudomonadati</taxon>
        <taxon>Planctomycetota</taxon>
        <taxon>Planctomycetia</taxon>
        <taxon>Pirellulales</taxon>
        <taxon>Lacipirellulaceae</taxon>
        <taxon>Aeoliella</taxon>
    </lineage>
</organism>
<evidence type="ECO:0000313" key="3">
    <source>
        <dbReference type="EMBL" id="MCO6046916.1"/>
    </source>
</evidence>
<gene>
    <name evidence="3" type="ORF">NG895_23700</name>
</gene>
<evidence type="ECO:0000259" key="2">
    <source>
        <dbReference type="Pfam" id="PF02517"/>
    </source>
</evidence>
<protein>
    <submittedName>
        <fullName evidence="3">CPBP family intramembrane metalloprotease</fullName>
    </submittedName>
</protein>
<proteinExistence type="predicted"/>
<feature type="domain" description="CAAX prenyl protease 2/Lysostaphin resistance protein A-like" evidence="2">
    <location>
        <begin position="98"/>
        <end position="194"/>
    </location>
</feature>
<evidence type="ECO:0000313" key="4">
    <source>
        <dbReference type="Proteomes" id="UP001155241"/>
    </source>
</evidence>
<keyword evidence="3" id="KW-0378">Hydrolase</keyword>
<feature type="transmembrane region" description="Helical" evidence="1">
    <location>
        <begin position="12"/>
        <end position="33"/>
    </location>
</feature>
<keyword evidence="1" id="KW-0812">Transmembrane</keyword>
<name>A0A9X2JIJ8_9BACT</name>
<sequence length="222" mass="24301">MSTTSQPDAQKSSFLGLAIAFELTLAVVGWLVAWLGGVPLASLMRPREDLAAALGWGAAATLPLLVMLVATLLCQWRPIAWLRRLVGRFVRLVFGQARWWQFAAVSIAAGVGEEVLFRGAIQPVAIAYAGHLFDPTIGMVLGLVIASLLFGMVHAASWSYFWLATLVGLYFGSLSLWREEILSAMIAHAAYDFLALTAISRGWFVRHRPLFSLPRRSDSSAR</sequence>
<dbReference type="GO" id="GO:0008237">
    <property type="term" value="F:metallopeptidase activity"/>
    <property type="evidence" value="ECO:0007669"/>
    <property type="project" value="UniProtKB-KW"/>
</dbReference>
<keyword evidence="3" id="KW-0645">Protease</keyword>
<dbReference type="GO" id="GO:0080120">
    <property type="term" value="P:CAAX-box protein maturation"/>
    <property type="evidence" value="ECO:0007669"/>
    <property type="project" value="UniProtKB-ARBA"/>
</dbReference>
<dbReference type="AlphaFoldDB" id="A0A9X2JIJ8"/>
<dbReference type="Proteomes" id="UP001155241">
    <property type="component" value="Unassembled WGS sequence"/>
</dbReference>
<dbReference type="GO" id="GO:0004175">
    <property type="term" value="F:endopeptidase activity"/>
    <property type="evidence" value="ECO:0007669"/>
    <property type="project" value="UniProtKB-ARBA"/>
</dbReference>
<keyword evidence="3" id="KW-0482">Metalloprotease</keyword>
<keyword evidence="4" id="KW-1185">Reference proteome</keyword>
<dbReference type="Pfam" id="PF02517">
    <property type="entry name" value="Rce1-like"/>
    <property type="match status" value="1"/>
</dbReference>
<reference evidence="3" key="1">
    <citation type="submission" date="2022-06" db="EMBL/GenBank/DDBJ databases">
        <title>Aeoliella straminimaris, a novel planctomycete from sediments.</title>
        <authorList>
            <person name="Vitorino I.R."/>
            <person name="Lage O.M."/>
        </authorList>
    </citation>
    <scope>NUCLEOTIDE SEQUENCE</scope>
    <source>
        <strain evidence="3">ICT_H6.2</strain>
    </source>
</reference>
<dbReference type="InterPro" id="IPR003675">
    <property type="entry name" value="Rce1/LyrA-like_dom"/>
</dbReference>
<dbReference type="RefSeq" id="WP_252855031.1">
    <property type="nucleotide sequence ID" value="NZ_JAMXLR010000078.1"/>
</dbReference>